<reference evidence="11" key="1">
    <citation type="journal article" name="DNA Res.">
        <title>The physiological potential of anammox bacteria as revealed by their core genome structure.</title>
        <authorList>
            <person name="Okubo T."/>
            <person name="Toyoda A."/>
            <person name="Fukuhara K."/>
            <person name="Uchiyama I."/>
            <person name="Harigaya Y."/>
            <person name="Kuroiwa M."/>
            <person name="Suzuki T."/>
            <person name="Murakami Y."/>
            <person name="Suwa Y."/>
            <person name="Takami H."/>
        </authorList>
    </citation>
    <scope>NUCLEOTIDE SEQUENCE</scope>
    <source>
        <strain evidence="11">317325-2</strain>
    </source>
</reference>
<name>A0A809S4A2_9BACT</name>
<dbReference type="PANTHER" id="PTHR30314:SF3">
    <property type="entry name" value="MITOCHONDRIAL DIVISION PROTEIN FSZA"/>
    <property type="match status" value="1"/>
</dbReference>
<dbReference type="InterPro" id="IPR003008">
    <property type="entry name" value="Tubulin_FtsZ_GTPase"/>
</dbReference>
<evidence type="ECO:0000259" key="10">
    <source>
        <dbReference type="SMART" id="SM00865"/>
    </source>
</evidence>
<dbReference type="Pfam" id="PF00091">
    <property type="entry name" value="Tubulin"/>
    <property type="match status" value="1"/>
</dbReference>
<dbReference type="InterPro" id="IPR045061">
    <property type="entry name" value="FtsZ/CetZ"/>
</dbReference>
<proteinExistence type="inferred from homology"/>
<dbReference type="Proteomes" id="UP000662873">
    <property type="component" value="Chromosome"/>
</dbReference>
<keyword evidence="5 7" id="KW-0131">Cell cycle</keyword>
<dbReference type="SMART" id="SM00865">
    <property type="entry name" value="Tubulin_C"/>
    <property type="match status" value="1"/>
</dbReference>
<dbReference type="SUPFAM" id="SSF55307">
    <property type="entry name" value="Tubulin C-terminal domain-like"/>
    <property type="match status" value="1"/>
</dbReference>
<evidence type="ECO:0000256" key="2">
    <source>
        <dbReference type="ARBA" id="ARBA00022741"/>
    </source>
</evidence>
<gene>
    <name evidence="5" type="primary">ftsZ</name>
    <name evidence="11" type="ORF">NPRO_10610</name>
</gene>
<dbReference type="GO" id="GO:0000917">
    <property type="term" value="P:division septum assembly"/>
    <property type="evidence" value="ECO:0007669"/>
    <property type="project" value="UniProtKB-KW"/>
</dbReference>
<dbReference type="AlphaFoldDB" id="A0A809S4A2"/>
<dbReference type="PANTHER" id="PTHR30314">
    <property type="entry name" value="CELL DIVISION PROTEIN FTSZ-RELATED"/>
    <property type="match status" value="1"/>
</dbReference>
<dbReference type="CDD" id="cd02201">
    <property type="entry name" value="FtsZ_type1"/>
    <property type="match status" value="1"/>
</dbReference>
<dbReference type="InterPro" id="IPR036525">
    <property type="entry name" value="Tubulin/FtsZ_GTPase_sf"/>
</dbReference>
<dbReference type="GO" id="GO:0051258">
    <property type="term" value="P:protein polymerization"/>
    <property type="evidence" value="ECO:0007669"/>
    <property type="project" value="UniProtKB-UniRule"/>
</dbReference>
<dbReference type="GO" id="GO:0003924">
    <property type="term" value="F:GTPase activity"/>
    <property type="evidence" value="ECO:0007669"/>
    <property type="project" value="UniProtKB-UniRule"/>
</dbReference>
<evidence type="ECO:0000256" key="5">
    <source>
        <dbReference type="HAMAP-Rule" id="MF_00909"/>
    </source>
</evidence>
<feature type="binding site" evidence="5">
    <location>
        <position position="142"/>
    </location>
    <ligand>
        <name>GTP</name>
        <dbReference type="ChEBI" id="CHEBI:37565"/>
    </ligand>
</feature>
<dbReference type="GO" id="GO:0043093">
    <property type="term" value="P:FtsZ-dependent cytokinesis"/>
    <property type="evidence" value="ECO:0007669"/>
    <property type="project" value="UniProtKB-UniRule"/>
</dbReference>
<keyword evidence="2 5" id="KW-0547">Nucleotide-binding</keyword>
<evidence type="ECO:0000313" key="11">
    <source>
        <dbReference type="EMBL" id="BBO23466.1"/>
    </source>
</evidence>
<dbReference type="EMBL" id="AP021858">
    <property type="protein sequence ID" value="BBO23466.1"/>
    <property type="molecule type" value="Genomic_DNA"/>
</dbReference>
<feature type="domain" description="Tubulin/FtsZ GTPase" evidence="9">
    <location>
        <begin position="12"/>
        <end position="204"/>
    </location>
</feature>
<dbReference type="InterPro" id="IPR018316">
    <property type="entry name" value="Tubulin/FtsZ_2-layer-sand-dom"/>
</dbReference>
<evidence type="ECO:0000256" key="4">
    <source>
        <dbReference type="ARBA" id="ARBA00023210"/>
    </source>
</evidence>
<keyword evidence="5 7" id="KW-0132">Cell division</keyword>
<dbReference type="HAMAP" id="MF_00909">
    <property type="entry name" value="FtsZ"/>
    <property type="match status" value="1"/>
</dbReference>
<keyword evidence="5" id="KW-0963">Cytoplasm</keyword>
<dbReference type="InterPro" id="IPR037103">
    <property type="entry name" value="Tubulin/FtsZ-like_C"/>
</dbReference>
<comment type="similarity">
    <text evidence="1 5 7">Belongs to the FtsZ family.</text>
</comment>
<dbReference type="InterPro" id="IPR008280">
    <property type="entry name" value="Tub_FtsZ_C"/>
</dbReference>
<dbReference type="InterPro" id="IPR000158">
    <property type="entry name" value="Cell_div_FtsZ"/>
</dbReference>
<comment type="function">
    <text evidence="5 7">Essential cell division protein that forms a contractile ring structure (Z ring) at the future cell division site. The regulation of the ring assembly controls the timing and the location of cell division. One of the functions of the FtsZ ring is to recruit other cell division proteins to the septum to produce a new cell wall between the dividing cells. Binds GTP and shows GTPase activity.</text>
</comment>
<dbReference type="FunFam" id="3.40.50.1440:FF:000001">
    <property type="entry name" value="Cell division protein FtsZ"/>
    <property type="match status" value="1"/>
</dbReference>
<evidence type="ECO:0000256" key="6">
    <source>
        <dbReference type="NCBIfam" id="TIGR00065"/>
    </source>
</evidence>
<feature type="binding site" evidence="5">
    <location>
        <begin position="20"/>
        <end position="24"/>
    </location>
    <ligand>
        <name>GTP</name>
        <dbReference type="ChEBI" id="CHEBI:37565"/>
    </ligand>
</feature>
<dbReference type="PRINTS" id="PR00423">
    <property type="entry name" value="CELLDVISFTSZ"/>
</dbReference>
<dbReference type="KEGG" id="npy:NPRO_10610"/>
<dbReference type="InterPro" id="IPR020805">
    <property type="entry name" value="Cell_div_FtsZ_CS"/>
</dbReference>
<comment type="subunit">
    <text evidence="5">Homodimer. Polymerizes to form a dynamic ring structure in a strictly GTP-dependent manner. Interacts directly with several other division proteins.</text>
</comment>
<feature type="binding site" evidence="5">
    <location>
        <position position="138"/>
    </location>
    <ligand>
        <name>GTP</name>
        <dbReference type="ChEBI" id="CHEBI:37565"/>
    </ligand>
</feature>
<evidence type="ECO:0000256" key="7">
    <source>
        <dbReference type="RuleBase" id="RU000631"/>
    </source>
</evidence>
<accession>A0A809S4A2</accession>
<dbReference type="InterPro" id="IPR024757">
    <property type="entry name" value="FtsZ_C"/>
</dbReference>
<dbReference type="PROSITE" id="PS01135">
    <property type="entry name" value="FTSZ_2"/>
    <property type="match status" value="1"/>
</dbReference>
<dbReference type="Gene3D" id="3.30.1330.20">
    <property type="entry name" value="Tubulin/FtsZ, C-terminal domain"/>
    <property type="match status" value="1"/>
</dbReference>
<keyword evidence="4 5" id="KW-0717">Septation</keyword>
<sequence>MRPDNLFDHGATIKVIGVGGAGCNAVNRMIELGMDGVQFIALNTDAQALSLSKASKRIQIGEASTRGLGSGGDPEVGEKAARESEKLIESELEGCDMVFLAAGLGGGTGTGAAPVVAELARRHGVLTVGVVSKPFLFEGPKRKRNAEEGAAKLQMQVDTLITVPNDRLLSSVEKRATLQQAFAVADDVLGQAVQGLSDIITRPGQINVDFADVRTIMKDAGVALMGMGKGVGEQRARVAAQNAVNSPLLETSIEGAKRLLVNLAGGADFSIGEAHEAMEYILQFADPDEAEIIMGHVELPTSDGEVTITVLAAGMQPSASFVQRNAEAFVESPAPRGEAASLRQQPVRTHAADSVPPPIQLDEIDLDIPTFLRRQRLGTEN</sequence>
<evidence type="ECO:0000256" key="8">
    <source>
        <dbReference type="SAM" id="MobiDB-lite"/>
    </source>
</evidence>
<dbReference type="NCBIfam" id="TIGR00065">
    <property type="entry name" value="ftsZ"/>
    <property type="match status" value="1"/>
</dbReference>
<evidence type="ECO:0000256" key="3">
    <source>
        <dbReference type="ARBA" id="ARBA00023134"/>
    </source>
</evidence>
<dbReference type="Pfam" id="PF12327">
    <property type="entry name" value="FtsZ_C"/>
    <property type="match status" value="1"/>
</dbReference>
<evidence type="ECO:0000256" key="1">
    <source>
        <dbReference type="ARBA" id="ARBA00009690"/>
    </source>
</evidence>
<dbReference type="PROSITE" id="PS01134">
    <property type="entry name" value="FTSZ_1"/>
    <property type="match status" value="1"/>
</dbReference>
<dbReference type="GO" id="GO:0005737">
    <property type="term" value="C:cytoplasm"/>
    <property type="evidence" value="ECO:0007669"/>
    <property type="project" value="UniProtKB-SubCell"/>
</dbReference>
<organism evidence="11 12">
    <name type="scientific">Candidatus Nitrosymbiomonas proteolyticus</name>
    <dbReference type="NCBI Taxonomy" id="2608984"/>
    <lineage>
        <taxon>Bacteria</taxon>
        <taxon>Bacillati</taxon>
        <taxon>Armatimonadota</taxon>
        <taxon>Armatimonadota incertae sedis</taxon>
        <taxon>Candidatus Nitrosymbiomonas</taxon>
    </lineage>
</organism>
<dbReference type="GO" id="GO:0032153">
    <property type="term" value="C:cell division site"/>
    <property type="evidence" value="ECO:0007669"/>
    <property type="project" value="UniProtKB-UniRule"/>
</dbReference>
<dbReference type="GO" id="GO:0005525">
    <property type="term" value="F:GTP binding"/>
    <property type="evidence" value="ECO:0007669"/>
    <property type="project" value="UniProtKB-UniRule"/>
</dbReference>
<feature type="binding site" evidence="5">
    <location>
        <begin position="107"/>
        <end position="109"/>
    </location>
    <ligand>
        <name>GTP</name>
        <dbReference type="ChEBI" id="CHEBI:37565"/>
    </ligand>
</feature>
<evidence type="ECO:0000313" key="12">
    <source>
        <dbReference type="Proteomes" id="UP000662873"/>
    </source>
</evidence>
<feature type="binding site" evidence="5">
    <location>
        <position position="186"/>
    </location>
    <ligand>
        <name>GTP</name>
        <dbReference type="ChEBI" id="CHEBI:37565"/>
    </ligand>
</feature>
<feature type="domain" description="Tubulin/FtsZ 2-layer sandwich" evidence="10">
    <location>
        <begin position="206"/>
        <end position="324"/>
    </location>
</feature>
<dbReference type="SUPFAM" id="SSF52490">
    <property type="entry name" value="Tubulin nucleotide-binding domain-like"/>
    <property type="match status" value="1"/>
</dbReference>
<keyword evidence="3 5" id="KW-0342">GTP-binding</keyword>
<dbReference type="SMART" id="SM00864">
    <property type="entry name" value="Tubulin"/>
    <property type="match status" value="1"/>
</dbReference>
<protein>
    <recommendedName>
        <fullName evidence="5 6">Cell division protein FtsZ</fullName>
    </recommendedName>
</protein>
<feature type="region of interest" description="Disordered" evidence="8">
    <location>
        <begin position="334"/>
        <end position="358"/>
    </location>
</feature>
<dbReference type="Gene3D" id="3.40.50.1440">
    <property type="entry name" value="Tubulin/FtsZ, GTPase domain"/>
    <property type="match status" value="1"/>
</dbReference>
<comment type="subcellular location">
    <subcellularLocation>
        <location evidence="5">Cytoplasm</location>
    </subcellularLocation>
    <text evidence="5">Assembles at midcell at the inner surface of the cytoplasmic membrane.</text>
</comment>
<evidence type="ECO:0000259" key="9">
    <source>
        <dbReference type="SMART" id="SM00864"/>
    </source>
</evidence>